<dbReference type="EMBL" id="JAAXPE010000002">
    <property type="protein sequence ID" value="NKY84632.1"/>
    <property type="molecule type" value="Genomic_DNA"/>
</dbReference>
<dbReference type="GO" id="GO:0016020">
    <property type="term" value="C:membrane"/>
    <property type="evidence" value="ECO:0007669"/>
    <property type="project" value="InterPro"/>
</dbReference>
<dbReference type="PANTHER" id="PTHR24421">
    <property type="entry name" value="NITRATE/NITRITE SENSOR PROTEIN NARX-RELATED"/>
    <property type="match status" value="1"/>
</dbReference>
<evidence type="ECO:0000256" key="1">
    <source>
        <dbReference type="ARBA" id="ARBA00022679"/>
    </source>
</evidence>
<dbReference type="InterPro" id="IPR036890">
    <property type="entry name" value="HATPase_C_sf"/>
</dbReference>
<dbReference type="Gene3D" id="1.20.5.1930">
    <property type="match status" value="1"/>
</dbReference>
<dbReference type="Pfam" id="PF07730">
    <property type="entry name" value="HisKA_3"/>
    <property type="match status" value="1"/>
</dbReference>
<dbReference type="CDD" id="cd16917">
    <property type="entry name" value="HATPase_UhpB-NarQ-NarX-like"/>
    <property type="match status" value="1"/>
</dbReference>
<evidence type="ECO:0000313" key="7">
    <source>
        <dbReference type="EMBL" id="NKY84632.1"/>
    </source>
</evidence>
<name>A0A7X6LUD2_9NOCA</name>
<dbReference type="InterPro" id="IPR011712">
    <property type="entry name" value="Sig_transdc_His_kin_sub3_dim/P"/>
</dbReference>
<evidence type="ECO:0000256" key="3">
    <source>
        <dbReference type="ARBA" id="ARBA00023012"/>
    </source>
</evidence>
<dbReference type="InterPro" id="IPR003594">
    <property type="entry name" value="HATPase_dom"/>
</dbReference>
<feature type="transmembrane region" description="Helical" evidence="4">
    <location>
        <begin position="39"/>
        <end position="58"/>
    </location>
</feature>
<dbReference type="Gene3D" id="3.30.565.10">
    <property type="entry name" value="Histidine kinase-like ATPase, C-terminal domain"/>
    <property type="match status" value="1"/>
</dbReference>
<gene>
    <name evidence="7" type="ORF">HGA07_03195</name>
</gene>
<dbReference type="AlphaFoldDB" id="A0A7X6LUD2"/>
<feature type="domain" description="Histidine kinase/HSP90-like ATPase" evidence="5">
    <location>
        <begin position="320"/>
        <end position="396"/>
    </location>
</feature>
<feature type="transmembrane region" description="Helical" evidence="4">
    <location>
        <begin position="171"/>
        <end position="189"/>
    </location>
</feature>
<dbReference type="PANTHER" id="PTHR24421:SF63">
    <property type="entry name" value="SENSOR HISTIDINE KINASE DESK"/>
    <property type="match status" value="1"/>
</dbReference>
<keyword evidence="8" id="KW-1185">Reference proteome</keyword>
<protein>
    <submittedName>
        <fullName evidence="7">Sensor histidine kinase</fullName>
    </submittedName>
</protein>
<evidence type="ECO:0000256" key="4">
    <source>
        <dbReference type="SAM" id="Phobius"/>
    </source>
</evidence>
<sequence>MRWGGSGIARPVTGALDRVARGVAGGDDTPESAIQQRRLIFGAILALVWLLYLVGPIVSQWHDGRHPRAVAAAFCLALFWVLTASCFGPFRRPDWDEAPTAPVSPEWPRWLVLGALAGLSGALTALLGVTGLGTAIYVAAAAVFVLPTAKSGVVVATVAAVLIALSLATPLHFGSAPLYFAFIPVLMWIGREVSARRAQLREITRRQQGELAIVEERNRVARDVHDILGHSLTVITVKTELAQRLLDDDPGRARQELADVERLAREALAGVRDTVGGLREVSLAGELANARTALRAAGIEAELPDPADLPERHVVAFGWVLREAVTNVVRHSGARHCRVRVDDRMIEITDDGRGVCGAVFGSGLSGLRERVRAAGGHLVVATPPAGGTLVRAEFPEVGGRN</sequence>
<keyword evidence="2 7" id="KW-0418">Kinase</keyword>
<comment type="caution">
    <text evidence="7">The sequence shown here is derived from an EMBL/GenBank/DDBJ whole genome shotgun (WGS) entry which is preliminary data.</text>
</comment>
<organism evidence="7 8">
    <name type="scientific">Nocardia veterana</name>
    <dbReference type="NCBI Taxonomy" id="132249"/>
    <lineage>
        <taxon>Bacteria</taxon>
        <taxon>Bacillati</taxon>
        <taxon>Actinomycetota</taxon>
        <taxon>Actinomycetes</taxon>
        <taxon>Mycobacteriales</taxon>
        <taxon>Nocardiaceae</taxon>
        <taxon>Nocardia</taxon>
    </lineage>
</organism>
<keyword evidence="4" id="KW-1133">Transmembrane helix</keyword>
<evidence type="ECO:0000259" key="6">
    <source>
        <dbReference type="Pfam" id="PF07730"/>
    </source>
</evidence>
<dbReference type="GO" id="GO:0000155">
    <property type="term" value="F:phosphorelay sensor kinase activity"/>
    <property type="evidence" value="ECO:0007669"/>
    <property type="project" value="InterPro"/>
</dbReference>
<evidence type="ECO:0000256" key="2">
    <source>
        <dbReference type="ARBA" id="ARBA00022777"/>
    </source>
</evidence>
<evidence type="ECO:0000259" key="5">
    <source>
        <dbReference type="Pfam" id="PF02518"/>
    </source>
</evidence>
<feature type="transmembrane region" description="Helical" evidence="4">
    <location>
        <begin position="110"/>
        <end position="129"/>
    </location>
</feature>
<evidence type="ECO:0000313" key="8">
    <source>
        <dbReference type="Proteomes" id="UP000523447"/>
    </source>
</evidence>
<keyword evidence="3" id="KW-0902">Two-component regulatory system</keyword>
<feature type="transmembrane region" description="Helical" evidence="4">
    <location>
        <begin position="70"/>
        <end position="90"/>
    </location>
</feature>
<feature type="transmembrane region" description="Helical" evidence="4">
    <location>
        <begin position="136"/>
        <end position="165"/>
    </location>
</feature>
<keyword evidence="4" id="KW-0812">Transmembrane</keyword>
<dbReference type="SUPFAM" id="SSF55874">
    <property type="entry name" value="ATPase domain of HSP90 chaperone/DNA topoisomerase II/histidine kinase"/>
    <property type="match status" value="1"/>
</dbReference>
<proteinExistence type="predicted"/>
<dbReference type="Proteomes" id="UP000523447">
    <property type="component" value="Unassembled WGS sequence"/>
</dbReference>
<dbReference type="GO" id="GO:0046983">
    <property type="term" value="F:protein dimerization activity"/>
    <property type="evidence" value="ECO:0007669"/>
    <property type="project" value="InterPro"/>
</dbReference>
<reference evidence="7 8" key="1">
    <citation type="submission" date="2020-04" db="EMBL/GenBank/DDBJ databases">
        <title>MicrobeNet Type strains.</title>
        <authorList>
            <person name="Nicholson A.C."/>
        </authorList>
    </citation>
    <scope>NUCLEOTIDE SEQUENCE [LARGE SCALE GENOMIC DNA]</scope>
    <source>
        <strain evidence="7 8">DSM 44445</strain>
    </source>
</reference>
<keyword evidence="4" id="KW-0472">Membrane</keyword>
<dbReference type="InterPro" id="IPR050482">
    <property type="entry name" value="Sensor_HK_TwoCompSys"/>
</dbReference>
<dbReference type="RefSeq" id="WP_051031707.1">
    <property type="nucleotide sequence ID" value="NZ_CAWPHS010000012.1"/>
</dbReference>
<keyword evidence="1" id="KW-0808">Transferase</keyword>
<accession>A0A7X6LUD2</accession>
<feature type="domain" description="Signal transduction histidine kinase subgroup 3 dimerisation and phosphoacceptor" evidence="6">
    <location>
        <begin position="216"/>
        <end position="282"/>
    </location>
</feature>
<dbReference type="Pfam" id="PF02518">
    <property type="entry name" value="HATPase_c"/>
    <property type="match status" value="1"/>
</dbReference>